<feature type="transmembrane region" description="Helical" evidence="6">
    <location>
        <begin position="764"/>
        <end position="781"/>
    </location>
</feature>
<evidence type="ECO:0000313" key="9">
    <source>
        <dbReference type="Proteomes" id="UP000031599"/>
    </source>
</evidence>
<keyword evidence="3 6" id="KW-0812">Transmembrane</keyword>
<evidence type="ECO:0000256" key="2">
    <source>
        <dbReference type="ARBA" id="ARBA00022475"/>
    </source>
</evidence>
<feature type="transmembrane region" description="Helical" evidence="6">
    <location>
        <begin position="786"/>
        <end position="805"/>
    </location>
</feature>
<comment type="subcellular location">
    <subcellularLocation>
        <location evidence="1">Cell membrane</location>
        <topology evidence="1">Multi-pass membrane protein</topology>
    </subcellularLocation>
</comment>
<name>A0A0C2DBZ5_9BACT</name>
<feature type="transmembrane region" description="Helical" evidence="6">
    <location>
        <begin position="851"/>
        <end position="871"/>
    </location>
</feature>
<dbReference type="Pfam" id="PF03176">
    <property type="entry name" value="MMPL"/>
    <property type="match status" value="2"/>
</dbReference>
<dbReference type="AlphaFoldDB" id="A0A0C2DBZ5"/>
<feature type="transmembrane region" description="Helical" evidence="6">
    <location>
        <begin position="811"/>
        <end position="831"/>
    </location>
</feature>
<dbReference type="InterPro" id="IPR004869">
    <property type="entry name" value="MMPL_dom"/>
</dbReference>
<feature type="transmembrane region" description="Helical" evidence="6">
    <location>
        <begin position="355"/>
        <end position="378"/>
    </location>
</feature>
<comment type="caution">
    <text evidence="8">The sequence shown here is derived from an EMBL/GenBank/DDBJ whole genome shotgun (WGS) entry which is preliminary data.</text>
</comment>
<evidence type="ECO:0000313" key="8">
    <source>
        <dbReference type="EMBL" id="KIG18980.1"/>
    </source>
</evidence>
<feature type="transmembrane region" description="Helical" evidence="6">
    <location>
        <begin position="235"/>
        <end position="268"/>
    </location>
</feature>
<keyword evidence="4 6" id="KW-1133">Transmembrane helix</keyword>
<evidence type="ECO:0000256" key="1">
    <source>
        <dbReference type="ARBA" id="ARBA00004651"/>
    </source>
</evidence>
<dbReference type="RefSeq" id="WP_052546542.1">
    <property type="nucleotide sequence ID" value="NZ_JMCC02000007.1"/>
</dbReference>
<accession>A0A0C2DBZ5</accession>
<dbReference type="EMBL" id="JMCC02000007">
    <property type="protein sequence ID" value="KIG18980.1"/>
    <property type="molecule type" value="Genomic_DNA"/>
</dbReference>
<organism evidence="8 9">
    <name type="scientific">Enhygromyxa salina</name>
    <dbReference type="NCBI Taxonomy" id="215803"/>
    <lineage>
        <taxon>Bacteria</taxon>
        <taxon>Pseudomonadati</taxon>
        <taxon>Myxococcota</taxon>
        <taxon>Polyangia</taxon>
        <taxon>Nannocystales</taxon>
        <taxon>Nannocystaceae</taxon>
        <taxon>Enhygromyxa</taxon>
    </lineage>
</organism>
<dbReference type="PANTHER" id="PTHR33406">
    <property type="entry name" value="MEMBRANE PROTEIN MJ1562-RELATED"/>
    <property type="match status" value="1"/>
</dbReference>
<feature type="transmembrane region" description="Helical" evidence="6">
    <location>
        <begin position="399"/>
        <end position="416"/>
    </location>
</feature>
<dbReference type="InterPro" id="IPR050545">
    <property type="entry name" value="Mycobact_MmpL"/>
</dbReference>
<feature type="transmembrane region" description="Helical" evidence="6">
    <location>
        <begin position="326"/>
        <end position="343"/>
    </location>
</feature>
<evidence type="ECO:0000256" key="4">
    <source>
        <dbReference type="ARBA" id="ARBA00022989"/>
    </source>
</evidence>
<protein>
    <recommendedName>
        <fullName evidence="7">SSD domain-containing protein</fullName>
    </recommendedName>
</protein>
<dbReference type="InterPro" id="IPR000731">
    <property type="entry name" value="SSD"/>
</dbReference>
<proteinExistence type="predicted"/>
<feature type="transmembrane region" description="Helical" evidence="6">
    <location>
        <begin position="20"/>
        <end position="39"/>
    </location>
</feature>
<evidence type="ECO:0000256" key="6">
    <source>
        <dbReference type="SAM" id="Phobius"/>
    </source>
</evidence>
<dbReference type="Proteomes" id="UP000031599">
    <property type="component" value="Unassembled WGS sequence"/>
</dbReference>
<evidence type="ECO:0000256" key="3">
    <source>
        <dbReference type="ARBA" id="ARBA00022692"/>
    </source>
</evidence>
<evidence type="ECO:0000256" key="5">
    <source>
        <dbReference type="ARBA" id="ARBA00023136"/>
    </source>
</evidence>
<dbReference type="PROSITE" id="PS50156">
    <property type="entry name" value="SSD"/>
    <property type="match status" value="1"/>
</dbReference>
<gene>
    <name evidence="8" type="ORF">DB30_06591</name>
</gene>
<dbReference type="PANTHER" id="PTHR33406:SF13">
    <property type="entry name" value="MEMBRANE PROTEIN YDFJ"/>
    <property type="match status" value="1"/>
</dbReference>
<feature type="transmembrane region" description="Helical" evidence="6">
    <location>
        <begin position="877"/>
        <end position="898"/>
    </location>
</feature>
<keyword evidence="2" id="KW-1003">Cell membrane</keyword>
<feature type="transmembrane region" description="Helical" evidence="6">
    <location>
        <begin position="288"/>
        <end position="305"/>
    </location>
</feature>
<dbReference type="GO" id="GO:0005886">
    <property type="term" value="C:plasma membrane"/>
    <property type="evidence" value="ECO:0007669"/>
    <property type="project" value="UniProtKB-SubCell"/>
</dbReference>
<reference evidence="8 9" key="1">
    <citation type="submission" date="2014-12" db="EMBL/GenBank/DDBJ databases">
        <title>Genome assembly of Enhygromyxa salina DSM 15201.</title>
        <authorList>
            <person name="Sharma G."/>
            <person name="Subramanian S."/>
        </authorList>
    </citation>
    <scope>NUCLEOTIDE SEQUENCE [LARGE SCALE GENOMIC DNA]</scope>
    <source>
        <strain evidence="8 9">DSM 15201</strain>
    </source>
</reference>
<evidence type="ECO:0000259" key="7">
    <source>
        <dbReference type="PROSITE" id="PS50156"/>
    </source>
</evidence>
<keyword evidence="5 6" id="KW-0472">Membrane</keyword>
<sequence>MGDSDNKQGSKASSERLHPIVRARWAILAVFVALCAWLIPGVANIQNDDDVLAFLPPDHAEVINFQEVAKRFGMTEVALVGLSDDGADLLAPQRVAKIRELSTQIKQLGEVKTALSFVDLPNPVVNEDGLVVDALVPTGMTDPDKIRAQVLGSRDAVGNLISTDGKAAALLVFLIPRDTEGAGAEAFAARRQTLDELRGLVEDQWEGEAYFAGAPYIEMAASSSSRADIERLSPIVIGVLAVASALLLGSVTAAFLNLLVTGLGVALIMGAHGRFDEALTIVSSSTPVMMVALGGAFGMHVLAGYQRREGTSQARASATLDELWKPVLMSGATTAVAFFALYVMPQVPMQRFGMIAGVGVLLLLVLALLVLPALLAVLPDNLLQHKPERPLPIPGRPPWWLLVAIAAVSVFLARGMSADVDTVNVFDEGSEVRVANTFFDDNFGGSTYLQVTIEADIGEAEILRTIRNISEEVRAIEGVVDVRSVYEPVEVLNAALGGRRGVPETTPRAGRVLTYLIGHPAMVQLMTDEADGALIHIKLAPMNGDRQVEATAQIREVVQRYAPSDKLLRVASTKVDAVAEHRDAQTAERLGRLTDTKVDVEQLRAAATKPPAALIAKVIELRDGLDDEEEGVFMMDIPGLQSLDPAKLLVLRDAELEAYMRANLPTAVAEDAEGIAPAAKHLGAWIDEAKGKYKVEGWCAALDLEARCDELRPALAELQDEEWVVPASLELGADAEVREIPADIRLTGQPVIGQAFAQSVTKSLLMSTLVSIAALGVVLLLTRSLFALVPAIWTLAFSAGIIAALGHPISVGTSMVACIALGAGVDFAIHLGFRARSYKQRGAGDRAVRELGAVVVISAVQLALAFSVLLLSEMPPLQQFGIGLAISLVGAALGAVWFTPMLIRGAMRDERGSEGASKSVSKTGH</sequence>
<feature type="domain" description="SSD" evidence="7">
    <location>
        <begin position="236"/>
        <end position="377"/>
    </location>
</feature>
<dbReference type="SUPFAM" id="SSF82866">
    <property type="entry name" value="Multidrug efflux transporter AcrB transmembrane domain"/>
    <property type="match status" value="2"/>
</dbReference>
<dbReference type="Gene3D" id="1.20.1640.10">
    <property type="entry name" value="Multidrug efflux transporter AcrB transmembrane domain"/>
    <property type="match status" value="2"/>
</dbReference>